<evidence type="ECO:0000256" key="1">
    <source>
        <dbReference type="SAM" id="MobiDB-lite"/>
    </source>
</evidence>
<sequence>MRFSLLHLLCLLPRLLAEPTSSTGAATRSVPHIPHSSSSRRPHSSFSTSFRTPIHTRPTSAVHSFRPTQPPIPIHTEDPLHAVHPHRSSPASIAIIFEVLGGIIAFGVIVSLTRCFYIYKRTPKRDRIAEVLNRHHLQRELAELGRNPVIIRHPSLREPAPPYCPRPPSYDAALTAPVSPPQQAEYEELGTSSPPHSPHLLRRSLESTPPAHAGPLSSYNSTTGECMKETHSQAMQFAPCAFPASKRFSESRGKNSTGRRNHILEKEIRGTLQNGCA</sequence>
<evidence type="ECO:0000313" key="5">
    <source>
        <dbReference type="Proteomes" id="UP000001194"/>
    </source>
</evidence>
<dbReference type="OrthoDB" id="3066970at2759"/>
<keyword evidence="2" id="KW-1133">Transmembrane helix</keyword>
<dbReference type="KEGG" id="lbc:LACBIDRAFT_323547"/>
<dbReference type="InParanoid" id="B0CXZ4"/>
<dbReference type="GeneID" id="6072233"/>
<evidence type="ECO:0000313" key="4">
    <source>
        <dbReference type="EMBL" id="EDR12805.1"/>
    </source>
</evidence>
<reference evidence="4 5" key="1">
    <citation type="journal article" date="2008" name="Nature">
        <title>The genome of Laccaria bicolor provides insights into mycorrhizal symbiosis.</title>
        <authorList>
            <person name="Martin F."/>
            <person name="Aerts A."/>
            <person name="Ahren D."/>
            <person name="Brun A."/>
            <person name="Danchin E.G.J."/>
            <person name="Duchaussoy F."/>
            <person name="Gibon J."/>
            <person name="Kohler A."/>
            <person name="Lindquist E."/>
            <person name="Pereda V."/>
            <person name="Salamov A."/>
            <person name="Shapiro H.J."/>
            <person name="Wuyts J."/>
            <person name="Blaudez D."/>
            <person name="Buee M."/>
            <person name="Brokstein P."/>
            <person name="Canbaeck B."/>
            <person name="Cohen D."/>
            <person name="Courty P.E."/>
            <person name="Coutinho P.M."/>
            <person name="Delaruelle C."/>
            <person name="Detter J.C."/>
            <person name="Deveau A."/>
            <person name="DiFazio S."/>
            <person name="Duplessis S."/>
            <person name="Fraissinet-Tachet L."/>
            <person name="Lucic E."/>
            <person name="Frey-Klett P."/>
            <person name="Fourrey C."/>
            <person name="Feussner I."/>
            <person name="Gay G."/>
            <person name="Grimwood J."/>
            <person name="Hoegger P.J."/>
            <person name="Jain P."/>
            <person name="Kilaru S."/>
            <person name="Labbe J."/>
            <person name="Lin Y.C."/>
            <person name="Legue V."/>
            <person name="Le Tacon F."/>
            <person name="Marmeisse R."/>
            <person name="Melayah D."/>
            <person name="Montanini B."/>
            <person name="Muratet M."/>
            <person name="Nehls U."/>
            <person name="Niculita-Hirzel H."/>
            <person name="Oudot-Le Secq M.P."/>
            <person name="Peter M."/>
            <person name="Quesneville H."/>
            <person name="Rajashekar B."/>
            <person name="Reich M."/>
            <person name="Rouhier N."/>
            <person name="Schmutz J."/>
            <person name="Yin T."/>
            <person name="Chalot M."/>
            <person name="Henrissat B."/>
            <person name="Kuees U."/>
            <person name="Lucas S."/>
            <person name="Van de Peer Y."/>
            <person name="Podila G.K."/>
            <person name="Polle A."/>
            <person name="Pukkila P.J."/>
            <person name="Richardson P.M."/>
            <person name="Rouze P."/>
            <person name="Sanders I.R."/>
            <person name="Stajich J.E."/>
            <person name="Tunlid A."/>
            <person name="Tuskan G."/>
            <person name="Grigoriev I.V."/>
        </authorList>
    </citation>
    <scope>NUCLEOTIDE SEQUENCE [LARGE SCALE GENOMIC DNA]</scope>
    <source>
        <strain evidence="5">S238N-H82 / ATCC MYA-4686</strain>
    </source>
</reference>
<dbReference type="HOGENOM" id="CLU_087666_0_0_1"/>
<feature type="region of interest" description="Disordered" evidence="1">
    <location>
        <begin position="155"/>
        <end position="224"/>
    </location>
</feature>
<keyword evidence="3" id="KW-0732">Signal</keyword>
<protein>
    <submittedName>
        <fullName evidence="4">Predicted protein</fullName>
    </submittedName>
</protein>
<evidence type="ECO:0000256" key="3">
    <source>
        <dbReference type="SAM" id="SignalP"/>
    </source>
</evidence>
<evidence type="ECO:0000256" key="2">
    <source>
        <dbReference type="SAM" id="Phobius"/>
    </source>
</evidence>
<feature type="compositionally biased region" description="Low complexity" evidence="1">
    <location>
        <begin position="44"/>
        <end position="53"/>
    </location>
</feature>
<keyword evidence="5" id="KW-1185">Reference proteome</keyword>
<keyword evidence="2" id="KW-0472">Membrane</keyword>
<organism evidence="5">
    <name type="scientific">Laccaria bicolor (strain S238N-H82 / ATCC MYA-4686)</name>
    <name type="common">Bicoloured deceiver</name>
    <name type="synonym">Laccaria laccata var. bicolor</name>
    <dbReference type="NCBI Taxonomy" id="486041"/>
    <lineage>
        <taxon>Eukaryota</taxon>
        <taxon>Fungi</taxon>
        <taxon>Dikarya</taxon>
        <taxon>Basidiomycota</taxon>
        <taxon>Agaricomycotina</taxon>
        <taxon>Agaricomycetes</taxon>
        <taxon>Agaricomycetidae</taxon>
        <taxon>Agaricales</taxon>
        <taxon>Agaricineae</taxon>
        <taxon>Hydnangiaceae</taxon>
        <taxon>Laccaria</taxon>
    </lineage>
</organism>
<dbReference type="AlphaFoldDB" id="B0CXZ4"/>
<feature type="compositionally biased region" description="Pro residues" evidence="1">
    <location>
        <begin position="159"/>
        <end position="168"/>
    </location>
</feature>
<feature type="region of interest" description="Disordered" evidence="1">
    <location>
        <begin position="22"/>
        <end position="66"/>
    </location>
</feature>
<feature type="signal peptide" evidence="3">
    <location>
        <begin position="1"/>
        <end position="17"/>
    </location>
</feature>
<feature type="chain" id="PRO_5002748978" evidence="3">
    <location>
        <begin position="18"/>
        <end position="277"/>
    </location>
</feature>
<dbReference type="EMBL" id="DS547094">
    <property type="protein sequence ID" value="EDR12805.1"/>
    <property type="molecule type" value="Genomic_DNA"/>
</dbReference>
<dbReference type="RefSeq" id="XP_001877069.1">
    <property type="nucleotide sequence ID" value="XM_001877034.1"/>
</dbReference>
<dbReference type="Proteomes" id="UP000001194">
    <property type="component" value="Unassembled WGS sequence"/>
</dbReference>
<gene>
    <name evidence="4" type="ORF">LACBIDRAFT_323547</name>
</gene>
<proteinExistence type="predicted"/>
<keyword evidence="2" id="KW-0812">Transmembrane</keyword>
<name>B0CXZ4_LACBS</name>
<feature type="transmembrane region" description="Helical" evidence="2">
    <location>
        <begin position="93"/>
        <end position="117"/>
    </location>
</feature>
<accession>B0CXZ4</accession>